<reference evidence="1 2" key="1">
    <citation type="journal article" date="2010" name="Nature">
        <title>Comparative genomics reveals mobile pathogenicity chromosomes in Fusarium.</title>
        <authorList>
            <person name="Ma L.J."/>
            <person name="van der Does H.C."/>
            <person name="Borkovich K.A."/>
            <person name="Coleman J.J."/>
            <person name="Daboussi M.J."/>
            <person name="Di Pietro A."/>
            <person name="Dufresne M."/>
            <person name="Freitag M."/>
            <person name="Grabherr M."/>
            <person name="Henrissat B."/>
            <person name="Houterman P.M."/>
            <person name="Kang S."/>
            <person name="Shim W.B."/>
            <person name="Woloshuk C."/>
            <person name="Xie X."/>
            <person name="Xu J.R."/>
            <person name="Antoniw J."/>
            <person name="Baker S.E."/>
            <person name="Bluhm B.H."/>
            <person name="Breakspear A."/>
            <person name="Brown D.W."/>
            <person name="Butchko R.A."/>
            <person name="Chapman S."/>
            <person name="Coulson R."/>
            <person name="Coutinho P.M."/>
            <person name="Danchin E.G."/>
            <person name="Diener A."/>
            <person name="Gale L.R."/>
            <person name="Gardiner D.M."/>
            <person name="Goff S."/>
            <person name="Hammond-Kosack K.E."/>
            <person name="Hilburn K."/>
            <person name="Hua-Van A."/>
            <person name="Jonkers W."/>
            <person name="Kazan K."/>
            <person name="Kodira C.D."/>
            <person name="Koehrsen M."/>
            <person name="Kumar L."/>
            <person name="Lee Y.H."/>
            <person name="Li L."/>
            <person name="Manners J.M."/>
            <person name="Miranda-Saavedra D."/>
            <person name="Mukherjee M."/>
            <person name="Park G."/>
            <person name="Park J."/>
            <person name="Park S.Y."/>
            <person name="Proctor R.H."/>
            <person name="Regev A."/>
            <person name="Ruiz-Roldan M.C."/>
            <person name="Sain D."/>
            <person name="Sakthikumar S."/>
            <person name="Sykes S."/>
            <person name="Schwartz D.C."/>
            <person name="Turgeon B.G."/>
            <person name="Wapinski I."/>
            <person name="Yoder O."/>
            <person name="Young S."/>
            <person name="Zeng Q."/>
            <person name="Zhou S."/>
            <person name="Galagan J."/>
            <person name="Cuomo C.A."/>
            <person name="Kistler H.C."/>
            <person name="Rep M."/>
        </authorList>
    </citation>
    <scope>NUCLEOTIDE SEQUENCE [LARGE SCALE GENOMIC DNA]</scope>
    <source>
        <strain evidence="2">M3125 / FGSC 7600</strain>
    </source>
</reference>
<keyword evidence="2" id="KW-1185">Reference proteome</keyword>
<proteinExistence type="predicted"/>
<dbReference type="EMBL" id="DS022251">
    <property type="protein sequence ID" value="EWG47822.1"/>
    <property type="molecule type" value="Genomic_DNA"/>
</dbReference>
<sequence length="144" mass="16533">MFIHCNVNSRGQRLVQLRSNFLAEARDSVVQGRCEMRSTCSAYTMGTRSRLQSQSTSRETNKTDKYAWPRTTVETYICLNERHKDGEYLSDIKSPDDYYTYSFFYHGLLQAGGSPSIQIPRGCTDTLLAYVYKYHSSLCLDPIV</sequence>
<dbReference type="VEuPathDB" id="FungiDB:FVEG_16190"/>
<gene>
    <name evidence="1" type="ORF">FVEG_16190</name>
</gene>
<name>W7MTC2_GIBM7</name>
<accession>W7MTC2</accession>
<organism evidence="1 2">
    <name type="scientific">Gibberella moniliformis (strain M3125 / FGSC 7600)</name>
    <name type="common">Maize ear and stalk rot fungus</name>
    <name type="synonym">Fusarium verticillioides</name>
    <dbReference type="NCBI Taxonomy" id="334819"/>
    <lineage>
        <taxon>Eukaryota</taxon>
        <taxon>Fungi</taxon>
        <taxon>Dikarya</taxon>
        <taxon>Ascomycota</taxon>
        <taxon>Pezizomycotina</taxon>
        <taxon>Sordariomycetes</taxon>
        <taxon>Hypocreomycetidae</taxon>
        <taxon>Hypocreales</taxon>
        <taxon>Nectriaceae</taxon>
        <taxon>Fusarium</taxon>
        <taxon>Fusarium fujikuroi species complex</taxon>
    </lineage>
</organism>
<protein>
    <submittedName>
        <fullName evidence="1">Uncharacterized protein</fullName>
    </submittedName>
</protein>
<dbReference type="AlphaFoldDB" id="W7MTC2"/>
<dbReference type="GeneID" id="30073066"/>
<dbReference type="RefSeq" id="XP_018754013.1">
    <property type="nucleotide sequence ID" value="XM_018905429.1"/>
</dbReference>
<evidence type="ECO:0000313" key="1">
    <source>
        <dbReference type="EMBL" id="EWG47822.1"/>
    </source>
</evidence>
<dbReference type="KEGG" id="fvr:FVEG_16190"/>
<evidence type="ECO:0000313" key="2">
    <source>
        <dbReference type="Proteomes" id="UP000009096"/>
    </source>
</evidence>
<dbReference type="Proteomes" id="UP000009096">
    <property type="component" value="Chromosome 3"/>
</dbReference>